<accession>A0A517W0A8</accession>
<dbReference type="Pfam" id="PF07963">
    <property type="entry name" value="N_methyl"/>
    <property type="match status" value="1"/>
</dbReference>
<dbReference type="KEGG" id="gaw:V144x_41770"/>
<dbReference type="Pfam" id="PF07596">
    <property type="entry name" value="SBP_bac_10"/>
    <property type="match status" value="1"/>
</dbReference>
<dbReference type="InterPro" id="IPR027558">
    <property type="entry name" value="Pre_pil_HX9DG_C"/>
</dbReference>
<protein>
    <submittedName>
        <fullName evidence="3">Type II secretion system protein G</fullName>
    </submittedName>
</protein>
<keyword evidence="1" id="KW-0472">Membrane</keyword>
<dbReference type="NCBIfam" id="TIGR02532">
    <property type="entry name" value="IV_pilin_GFxxxE"/>
    <property type="match status" value="1"/>
</dbReference>
<name>A0A517W0A8_9PLAN</name>
<feature type="domain" description="DUF1559" evidence="2">
    <location>
        <begin position="36"/>
        <end position="304"/>
    </location>
</feature>
<dbReference type="EMBL" id="CP037920">
    <property type="protein sequence ID" value="QDT98670.1"/>
    <property type="molecule type" value="Genomic_DNA"/>
</dbReference>
<evidence type="ECO:0000313" key="3">
    <source>
        <dbReference type="EMBL" id="QDT98670.1"/>
    </source>
</evidence>
<reference evidence="3 4" key="1">
    <citation type="submission" date="2019-03" db="EMBL/GenBank/DDBJ databases">
        <title>Deep-cultivation of Planctomycetes and their phenomic and genomic characterization uncovers novel biology.</title>
        <authorList>
            <person name="Wiegand S."/>
            <person name="Jogler M."/>
            <person name="Boedeker C."/>
            <person name="Pinto D."/>
            <person name="Vollmers J."/>
            <person name="Rivas-Marin E."/>
            <person name="Kohn T."/>
            <person name="Peeters S.H."/>
            <person name="Heuer A."/>
            <person name="Rast P."/>
            <person name="Oberbeckmann S."/>
            <person name="Bunk B."/>
            <person name="Jeske O."/>
            <person name="Meyerdierks A."/>
            <person name="Storesund J.E."/>
            <person name="Kallscheuer N."/>
            <person name="Luecker S."/>
            <person name="Lage O.M."/>
            <person name="Pohl T."/>
            <person name="Merkel B.J."/>
            <person name="Hornburger P."/>
            <person name="Mueller R.-W."/>
            <person name="Bruemmer F."/>
            <person name="Labrenz M."/>
            <person name="Spormann A.M."/>
            <person name="Op den Camp H."/>
            <person name="Overmann J."/>
            <person name="Amann R."/>
            <person name="Jetten M.S.M."/>
            <person name="Mascher T."/>
            <person name="Medema M.H."/>
            <person name="Devos D.P."/>
            <person name="Kaster A.-K."/>
            <person name="Ovreas L."/>
            <person name="Rohde M."/>
            <person name="Galperin M.Y."/>
            <person name="Jogler C."/>
        </authorList>
    </citation>
    <scope>NUCLEOTIDE SEQUENCE [LARGE SCALE GENOMIC DNA]</scope>
    <source>
        <strain evidence="3 4">V144</strain>
    </source>
</reference>
<evidence type="ECO:0000259" key="2">
    <source>
        <dbReference type="Pfam" id="PF07596"/>
    </source>
</evidence>
<dbReference type="NCBIfam" id="TIGR04294">
    <property type="entry name" value="pre_pil_HX9DG"/>
    <property type="match status" value="1"/>
</dbReference>
<proteinExistence type="predicted"/>
<dbReference type="AlphaFoldDB" id="A0A517W0A8"/>
<organism evidence="3 4">
    <name type="scientific">Gimesia aquarii</name>
    <dbReference type="NCBI Taxonomy" id="2527964"/>
    <lineage>
        <taxon>Bacteria</taxon>
        <taxon>Pseudomonadati</taxon>
        <taxon>Planctomycetota</taxon>
        <taxon>Planctomycetia</taxon>
        <taxon>Planctomycetales</taxon>
        <taxon>Planctomycetaceae</taxon>
        <taxon>Gimesia</taxon>
    </lineage>
</organism>
<dbReference type="RefSeq" id="WP_144987527.1">
    <property type="nucleotide sequence ID" value="NZ_CP037920.1"/>
</dbReference>
<dbReference type="SUPFAM" id="SSF54523">
    <property type="entry name" value="Pili subunits"/>
    <property type="match status" value="1"/>
</dbReference>
<dbReference type="Proteomes" id="UP000318704">
    <property type="component" value="Chromosome"/>
</dbReference>
<evidence type="ECO:0000256" key="1">
    <source>
        <dbReference type="SAM" id="Phobius"/>
    </source>
</evidence>
<dbReference type="InterPro" id="IPR045584">
    <property type="entry name" value="Pilin-like"/>
</dbReference>
<dbReference type="Gene3D" id="3.30.700.10">
    <property type="entry name" value="Glycoprotein, Type 4 Pilin"/>
    <property type="match status" value="1"/>
</dbReference>
<dbReference type="InterPro" id="IPR012902">
    <property type="entry name" value="N_methyl_site"/>
</dbReference>
<keyword evidence="1" id="KW-0812">Transmembrane</keyword>
<gene>
    <name evidence="3" type="primary">xcpT_41</name>
    <name evidence="3" type="ORF">V144x_41770</name>
</gene>
<dbReference type="PROSITE" id="PS00409">
    <property type="entry name" value="PROKAR_NTER_METHYL"/>
    <property type="match status" value="1"/>
</dbReference>
<sequence length="323" mass="34783">MSSSGRRERRGFTLIELLVVIAIIAILIALLLPAVQQAREAARRSTCKNQLKQIGLALHNYHETHRIFPQGGYGQSIGSGTGSSTANNVSMSFLVMILPFVDQAPLYQTFNLNRGYAFSDNRQACLNVPQVYHCPSSNKTKSTHTSEVFNSTPTFASHYVGNMGPVGTNATSSAPYQLECENPSSGTSIPNCRSGNDVSNLGVLGGPRSQVRLRDILDGSSNTIMVGEMSAHKYLAEAIAPRSWNRGCHNDSCGSSKNVKFGINVHGFVSGEFNNMSFGSTHEGGAHILMSDGSVHFASENIDLNVYLATASREGGETNTLEF</sequence>
<dbReference type="PANTHER" id="PTHR30093">
    <property type="entry name" value="GENERAL SECRETION PATHWAY PROTEIN G"/>
    <property type="match status" value="1"/>
</dbReference>
<evidence type="ECO:0000313" key="4">
    <source>
        <dbReference type="Proteomes" id="UP000318704"/>
    </source>
</evidence>
<keyword evidence="1" id="KW-1133">Transmembrane helix</keyword>
<dbReference type="PANTHER" id="PTHR30093:SF2">
    <property type="entry name" value="TYPE II SECRETION SYSTEM PROTEIN H"/>
    <property type="match status" value="1"/>
</dbReference>
<dbReference type="InterPro" id="IPR011453">
    <property type="entry name" value="DUF1559"/>
</dbReference>
<feature type="transmembrane region" description="Helical" evidence="1">
    <location>
        <begin position="12"/>
        <end position="35"/>
    </location>
</feature>